<dbReference type="Pfam" id="PF13640">
    <property type="entry name" value="2OG-FeII_Oxy_3"/>
    <property type="match status" value="1"/>
</dbReference>
<dbReference type="InterPro" id="IPR044862">
    <property type="entry name" value="Pro_4_hyd_alph_FE2OG_OXY"/>
</dbReference>
<keyword evidence="3" id="KW-0479">Metal-binding</keyword>
<evidence type="ECO:0000256" key="1">
    <source>
        <dbReference type="ARBA" id="ARBA00001961"/>
    </source>
</evidence>
<dbReference type="PANTHER" id="PTHR34496">
    <property type="entry name" value="GLCNAC TRANSFERASE-RELATED"/>
    <property type="match status" value="1"/>
</dbReference>
<keyword evidence="4" id="KW-0223">Dioxygenase</keyword>
<evidence type="ECO:0000259" key="8">
    <source>
        <dbReference type="PROSITE" id="PS51471"/>
    </source>
</evidence>
<sequence length="629" mass="69725">MTGWTVKTESLLGISCSGYDVYDAAFGPDFAADLLAELKGNGWLDSDQLRPARTKADAATQGLLSGFAQIGGFGGDIGANVRGDRSTFVPRDVRSKDTFPVNHPLLHRMVSTIESTAEGSFGDSANGIRFDWNSTSVQIAVYPGNGESGYPRHCDRGEKCLRESAGPATPGNDPAQRILTFVYYLTDPDWDGELDGGALRMYTAEAAHVDVIPKCDRLVAFRSDLVEHEVMPSKRRERLAVTVWLYGGIVSNNARLRRGCLPPALPIPRMVAQTSNGMSIFVAIPAYRDKETWPTIKSLIESASFPDRVYVGVVFQVDTSSEQETRRFTTAEGSGVTFDASWDQSSQLRTILLDCKSATGPCYARYLAQSLHRGEDYVLMIDSHMRFRPNWDVYLIDQLNKTESPSKAVLTAYPPGYTVSGTCVFETRATVLVPWRFDKDGMLRQKGRLIRDGYVHPRGSNNDNIPCTLFAGGFNFFQSTLLDICPYERHHGLFFGEEISMAVRLWTHGFHLFAPPQSVCYHLWERNPLRNGQGSDGWLRKQRRSSLDTVRAQLGGVGTGLGDVRSPESFWERLGVNLTEQLMMPNSENIGLDESAFAASSSFDNSEEKKVDCPSLSEVFALVGKFMNE</sequence>
<dbReference type="Pfam" id="PF11397">
    <property type="entry name" value="GlcNAc"/>
    <property type="match status" value="2"/>
</dbReference>
<organism evidence="9 10">
    <name type="scientific">Thalassiosira oceanica</name>
    <name type="common">Marine diatom</name>
    <dbReference type="NCBI Taxonomy" id="159749"/>
    <lineage>
        <taxon>Eukaryota</taxon>
        <taxon>Sar</taxon>
        <taxon>Stramenopiles</taxon>
        <taxon>Ochrophyta</taxon>
        <taxon>Bacillariophyta</taxon>
        <taxon>Coscinodiscophyceae</taxon>
        <taxon>Thalassiosirophycidae</taxon>
        <taxon>Thalassiosirales</taxon>
        <taxon>Thalassiosiraceae</taxon>
        <taxon>Thalassiosira</taxon>
    </lineage>
</organism>
<dbReference type="GO" id="GO:0008475">
    <property type="term" value="F:procollagen-lysine 5-dioxygenase activity"/>
    <property type="evidence" value="ECO:0007669"/>
    <property type="project" value="UniProtKB-EC"/>
</dbReference>
<dbReference type="OrthoDB" id="76265at2759"/>
<dbReference type="PANTHER" id="PTHR34496:SF9">
    <property type="entry name" value="[SKP1-PROTEIN]-HYDROXYPROLINE N-ACETYLGLUCOSAMINYLTRANSFERASE"/>
    <property type="match status" value="1"/>
</dbReference>
<dbReference type="EC" id="1.14.11.4" evidence="2"/>
<dbReference type="CDD" id="cd00761">
    <property type="entry name" value="Glyco_tranf_GTA_type"/>
    <property type="match status" value="1"/>
</dbReference>
<dbReference type="GO" id="GO:0031418">
    <property type="term" value="F:L-ascorbic acid binding"/>
    <property type="evidence" value="ECO:0007669"/>
    <property type="project" value="InterPro"/>
</dbReference>
<keyword evidence="5" id="KW-0560">Oxidoreductase</keyword>
<dbReference type="PROSITE" id="PS51471">
    <property type="entry name" value="FE2OG_OXY"/>
    <property type="match status" value="1"/>
</dbReference>
<name>K0TJM8_THAOC</name>
<evidence type="ECO:0000313" key="9">
    <source>
        <dbReference type="EMBL" id="EJK70807.1"/>
    </source>
</evidence>
<keyword evidence="10" id="KW-1185">Reference proteome</keyword>
<protein>
    <recommendedName>
        <fullName evidence="2">procollagen-lysine 5-dioxygenase</fullName>
        <ecNumber evidence="2">1.14.11.4</ecNumber>
    </recommendedName>
</protein>
<evidence type="ECO:0000313" key="10">
    <source>
        <dbReference type="Proteomes" id="UP000266841"/>
    </source>
</evidence>
<dbReference type="Gene3D" id="3.90.550.10">
    <property type="entry name" value="Spore Coat Polysaccharide Biosynthesis Protein SpsA, Chain A"/>
    <property type="match status" value="1"/>
</dbReference>
<dbReference type="OMA" id="GPCYARY"/>
<evidence type="ECO:0000256" key="6">
    <source>
        <dbReference type="ARBA" id="ARBA00023004"/>
    </source>
</evidence>
<dbReference type="InterPro" id="IPR005123">
    <property type="entry name" value="Oxoglu/Fe-dep_dioxygenase_dom"/>
</dbReference>
<evidence type="ECO:0000256" key="4">
    <source>
        <dbReference type="ARBA" id="ARBA00022964"/>
    </source>
</evidence>
<dbReference type="InterPro" id="IPR021067">
    <property type="entry name" value="Glycosyltransferase"/>
</dbReference>
<dbReference type="SMART" id="SM00702">
    <property type="entry name" value="P4Hc"/>
    <property type="match status" value="1"/>
</dbReference>
<dbReference type="InterPro" id="IPR029044">
    <property type="entry name" value="Nucleotide-diphossugar_trans"/>
</dbReference>
<dbReference type="InterPro" id="IPR006620">
    <property type="entry name" value="Pro_4_hyd_alph"/>
</dbReference>
<comment type="caution">
    <text evidence="9">The sequence shown here is derived from an EMBL/GenBank/DDBJ whole genome shotgun (WGS) entry which is preliminary data.</text>
</comment>
<proteinExistence type="predicted"/>
<dbReference type="SUPFAM" id="SSF53448">
    <property type="entry name" value="Nucleotide-diphospho-sugar transferases"/>
    <property type="match status" value="1"/>
</dbReference>
<dbReference type="GO" id="GO:0005506">
    <property type="term" value="F:iron ion binding"/>
    <property type="evidence" value="ECO:0007669"/>
    <property type="project" value="InterPro"/>
</dbReference>
<reference evidence="9 10" key="1">
    <citation type="journal article" date="2012" name="Genome Biol.">
        <title>Genome and low-iron response of an oceanic diatom adapted to chronic iron limitation.</title>
        <authorList>
            <person name="Lommer M."/>
            <person name="Specht M."/>
            <person name="Roy A.S."/>
            <person name="Kraemer L."/>
            <person name="Andreson R."/>
            <person name="Gutowska M.A."/>
            <person name="Wolf J."/>
            <person name="Bergner S.V."/>
            <person name="Schilhabel M.B."/>
            <person name="Klostermeier U.C."/>
            <person name="Beiko R.G."/>
            <person name="Rosenstiel P."/>
            <person name="Hippler M."/>
            <person name="Laroche J."/>
        </authorList>
    </citation>
    <scope>NUCLEOTIDE SEQUENCE [LARGE SCALE GENOMIC DNA]</scope>
    <source>
        <strain evidence="9 10">CCMP1005</strain>
    </source>
</reference>
<dbReference type="Proteomes" id="UP000266841">
    <property type="component" value="Unassembled WGS sequence"/>
</dbReference>
<accession>K0TJM8</accession>
<evidence type="ECO:0000256" key="2">
    <source>
        <dbReference type="ARBA" id="ARBA00012264"/>
    </source>
</evidence>
<evidence type="ECO:0000256" key="3">
    <source>
        <dbReference type="ARBA" id="ARBA00022723"/>
    </source>
</evidence>
<dbReference type="EMBL" id="AGNL01008021">
    <property type="protein sequence ID" value="EJK70807.1"/>
    <property type="molecule type" value="Genomic_DNA"/>
</dbReference>
<keyword evidence="6" id="KW-0408">Iron</keyword>
<dbReference type="AlphaFoldDB" id="K0TJM8"/>
<feature type="domain" description="Fe2OG dioxygenase" evidence="8">
    <location>
        <begin position="133"/>
        <end position="247"/>
    </location>
</feature>
<comment type="cofactor">
    <cofactor evidence="1">
        <name>L-ascorbate</name>
        <dbReference type="ChEBI" id="CHEBI:38290"/>
    </cofactor>
</comment>
<evidence type="ECO:0000256" key="7">
    <source>
        <dbReference type="ARBA" id="ARBA00047930"/>
    </source>
</evidence>
<dbReference type="eggNOG" id="KOG3710">
    <property type="taxonomic scope" value="Eukaryota"/>
</dbReference>
<gene>
    <name evidence="9" type="ORF">THAOC_07805</name>
</gene>
<comment type="catalytic activity">
    <reaction evidence="7">
        <text>L-lysyl-[collagen] + 2-oxoglutarate + O2 = (5R)-5-hydroxy-L-lysyl-[collagen] + succinate + CO2</text>
        <dbReference type="Rhea" id="RHEA:16569"/>
        <dbReference type="Rhea" id="RHEA-COMP:12751"/>
        <dbReference type="Rhea" id="RHEA-COMP:12752"/>
        <dbReference type="ChEBI" id="CHEBI:15379"/>
        <dbReference type="ChEBI" id="CHEBI:16526"/>
        <dbReference type="ChEBI" id="CHEBI:16810"/>
        <dbReference type="ChEBI" id="CHEBI:29969"/>
        <dbReference type="ChEBI" id="CHEBI:30031"/>
        <dbReference type="ChEBI" id="CHEBI:133442"/>
        <dbReference type="EC" id="1.14.11.4"/>
    </reaction>
</comment>
<evidence type="ECO:0000256" key="5">
    <source>
        <dbReference type="ARBA" id="ARBA00023002"/>
    </source>
</evidence>
<dbReference type="Gene3D" id="2.60.120.620">
    <property type="entry name" value="q2cbj1_9rhob like domain"/>
    <property type="match status" value="1"/>
</dbReference>